<reference evidence="3 4" key="1">
    <citation type="journal article" date="2019" name="Int. J. Syst. Evol. Microbiol.">
        <title>The Global Catalogue of Microorganisms (GCM) 10K type strain sequencing project: providing services to taxonomists for standard genome sequencing and annotation.</title>
        <authorList>
            <consortium name="The Broad Institute Genomics Platform"/>
            <consortium name="The Broad Institute Genome Sequencing Center for Infectious Disease"/>
            <person name="Wu L."/>
            <person name="Ma J."/>
        </authorList>
    </citation>
    <scope>NUCLEOTIDE SEQUENCE [LARGE SCALE GENOMIC DNA]</scope>
    <source>
        <strain evidence="3 4">JCM 16009</strain>
    </source>
</reference>
<keyword evidence="1" id="KW-0175">Coiled coil</keyword>
<feature type="coiled-coil region" evidence="1">
    <location>
        <begin position="94"/>
        <end position="121"/>
    </location>
</feature>
<dbReference type="EMBL" id="BAAAQK010000007">
    <property type="protein sequence ID" value="GAA1849140.1"/>
    <property type="molecule type" value="Genomic_DNA"/>
</dbReference>
<dbReference type="RefSeq" id="WP_344417076.1">
    <property type="nucleotide sequence ID" value="NZ_BAAAQK010000007.1"/>
</dbReference>
<organism evidence="3 4">
    <name type="scientific">Pseudonocardia ailaonensis</name>
    <dbReference type="NCBI Taxonomy" id="367279"/>
    <lineage>
        <taxon>Bacteria</taxon>
        <taxon>Bacillati</taxon>
        <taxon>Actinomycetota</taxon>
        <taxon>Actinomycetes</taxon>
        <taxon>Pseudonocardiales</taxon>
        <taxon>Pseudonocardiaceae</taxon>
        <taxon>Pseudonocardia</taxon>
    </lineage>
</organism>
<comment type="caution">
    <text evidence="3">The sequence shown here is derived from an EMBL/GenBank/DDBJ whole genome shotgun (WGS) entry which is preliminary data.</text>
</comment>
<feature type="region of interest" description="Disordered" evidence="2">
    <location>
        <begin position="1"/>
        <end position="25"/>
    </location>
</feature>
<protein>
    <recommendedName>
        <fullName evidence="5">Helix-turn-helix domain-containing protein</fullName>
    </recommendedName>
</protein>
<keyword evidence="4" id="KW-1185">Reference proteome</keyword>
<sequence length="149" mass="16206">MAAHESVGHETVGHETAGHETVGHETAGDETWDAARCAEEWGVKPQTWLGYVSRAQAPAALPASDGARRWSPAEVRAFPRPGVGRSRTGAGPEARALLSAMEQVAARIADLREEQRRLLVEGRERGLEISPMARALDISRQTAYAWLKD</sequence>
<gene>
    <name evidence="3" type="ORF">GCM10009836_31120</name>
</gene>
<evidence type="ECO:0000313" key="3">
    <source>
        <dbReference type="EMBL" id="GAA1849140.1"/>
    </source>
</evidence>
<evidence type="ECO:0000256" key="2">
    <source>
        <dbReference type="SAM" id="MobiDB-lite"/>
    </source>
</evidence>
<proteinExistence type="predicted"/>
<evidence type="ECO:0008006" key="5">
    <source>
        <dbReference type="Google" id="ProtNLM"/>
    </source>
</evidence>
<evidence type="ECO:0000313" key="4">
    <source>
        <dbReference type="Proteomes" id="UP001500449"/>
    </source>
</evidence>
<name>A0ABN2N2P6_9PSEU</name>
<evidence type="ECO:0000256" key="1">
    <source>
        <dbReference type="SAM" id="Coils"/>
    </source>
</evidence>
<accession>A0ABN2N2P6</accession>
<dbReference type="Proteomes" id="UP001500449">
    <property type="component" value="Unassembled WGS sequence"/>
</dbReference>